<organism evidence="8 9">
    <name type="scientific">Sphaeroforma arctica JP610</name>
    <dbReference type="NCBI Taxonomy" id="667725"/>
    <lineage>
        <taxon>Eukaryota</taxon>
        <taxon>Ichthyosporea</taxon>
        <taxon>Ichthyophonida</taxon>
        <taxon>Sphaeroforma</taxon>
    </lineage>
</organism>
<evidence type="ECO:0000256" key="7">
    <source>
        <dbReference type="SAM" id="MobiDB-lite"/>
    </source>
</evidence>
<dbReference type="AlphaFoldDB" id="A0A0L0FU51"/>
<keyword evidence="3 5" id="KW-0690">Ribosome biogenesis</keyword>
<dbReference type="STRING" id="667725.A0A0L0FU51"/>
<dbReference type="InterPro" id="IPR011687">
    <property type="entry name" value="Nop53/GLTSCR2"/>
</dbReference>
<evidence type="ECO:0000256" key="3">
    <source>
        <dbReference type="ARBA" id="ARBA00022517"/>
    </source>
</evidence>
<sequence length="442" mass="49342">MPAAMVEHTEVAPTDHLGNPLAGVSKTGKKKQYSNNKKNWRKFVDVSDVLHGQDEKLKDELMGGAVDGKSNESLFVIDKKPSVALMSMVADRKKRNREKTLRNHAALEPHAHTKPVFAKKQKTVQNAKKNAMASDNVVVPPTSSLIKSNGITQKKVKSVVTSRQGDLWEAQGEDTEIVNHLGELVPKAKVILTKPKTMESDLIKGAVAVELAHPGQSYNPTVNDHQRALDSAAELIIRENDKNNFYKKKAGASATKIMSYSTYLEEMKIVPVESDDDLGAQSETDYTIPAHKNKALLGVRKTTAKKNKEKLLAGEARARAIGKAEKMTKNELNRLKTLKKEVAEDELAKAAAAVKAQEAREILETKPKKLGKHMFVQTPLDVQLPEELSGSLRTMKTGSNLMSDRFKSMQSRNMMEVRKKITYKRRYKKKEFEKRSFKSDMN</sequence>
<dbReference type="RefSeq" id="XP_014153360.1">
    <property type="nucleotide sequence ID" value="XM_014297885.1"/>
</dbReference>
<dbReference type="GO" id="GO:0005654">
    <property type="term" value="C:nucleoplasm"/>
    <property type="evidence" value="ECO:0007669"/>
    <property type="project" value="UniProtKB-SubCell"/>
</dbReference>
<comment type="function">
    <text evidence="5">May play a role in ribosome biogenesis.</text>
</comment>
<dbReference type="PANTHER" id="PTHR14211">
    <property type="entry name" value="GLIOMA SUPPRESSOR CANDIDATE REGION GENE 2"/>
    <property type="match status" value="1"/>
</dbReference>
<keyword evidence="6" id="KW-0175">Coiled coil</keyword>
<dbReference type="GO" id="GO:0000027">
    <property type="term" value="P:ribosomal large subunit assembly"/>
    <property type="evidence" value="ECO:0007669"/>
    <property type="project" value="UniProtKB-UniRule"/>
</dbReference>
<proteinExistence type="inferred from homology"/>
<dbReference type="OrthoDB" id="5072at2759"/>
<dbReference type="GO" id="GO:0006364">
    <property type="term" value="P:rRNA processing"/>
    <property type="evidence" value="ECO:0007669"/>
    <property type="project" value="TreeGrafter"/>
</dbReference>
<gene>
    <name evidence="8" type="ORF">SARC_08155</name>
</gene>
<dbReference type="GeneID" id="25908659"/>
<dbReference type="PIRSF" id="PIRSF017302">
    <property type="entry name" value="Gltscr2"/>
    <property type="match status" value="1"/>
</dbReference>
<protein>
    <recommendedName>
        <fullName evidence="2 5">Ribosome biogenesis protein NOP53</fullName>
    </recommendedName>
</protein>
<dbReference type="GO" id="GO:0005730">
    <property type="term" value="C:nucleolus"/>
    <property type="evidence" value="ECO:0007669"/>
    <property type="project" value="UniProtKB-SubCell"/>
</dbReference>
<evidence type="ECO:0000256" key="2">
    <source>
        <dbReference type="ARBA" id="ARBA00018339"/>
    </source>
</evidence>
<evidence type="ECO:0000256" key="6">
    <source>
        <dbReference type="SAM" id="Coils"/>
    </source>
</evidence>
<comment type="similarity">
    <text evidence="1 5">Belongs to the NOP53 family.</text>
</comment>
<feature type="coiled-coil region" evidence="6">
    <location>
        <begin position="321"/>
        <end position="360"/>
    </location>
</feature>
<dbReference type="Pfam" id="PF07767">
    <property type="entry name" value="Nop53"/>
    <property type="match status" value="1"/>
</dbReference>
<accession>A0A0L0FU51</accession>
<feature type="region of interest" description="Disordered" evidence="7">
    <location>
        <begin position="1"/>
        <end position="35"/>
    </location>
</feature>
<name>A0A0L0FU51_9EUKA</name>
<evidence type="ECO:0000256" key="1">
    <source>
        <dbReference type="ARBA" id="ARBA00008838"/>
    </source>
</evidence>
<keyword evidence="9" id="KW-1185">Reference proteome</keyword>
<evidence type="ECO:0000313" key="8">
    <source>
        <dbReference type="EMBL" id="KNC79458.1"/>
    </source>
</evidence>
<evidence type="ECO:0000313" key="9">
    <source>
        <dbReference type="Proteomes" id="UP000054560"/>
    </source>
</evidence>
<dbReference type="eggNOG" id="KOG2823">
    <property type="taxonomic scope" value="Eukaryota"/>
</dbReference>
<dbReference type="Proteomes" id="UP000054560">
    <property type="component" value="Unassembled WGS sequence"/>
</dbReference>
<dbReference type="PANTHER" id="PTHR14211:SF7">
    <property type="entry name" value="RIBOSOME BIOGENESIS PROTEIN NOP53"/>
    <property type="match status" value="1"/>
</dbReference>
<evidence type="ECO:0000256" key="5">
    <source>
        <dbReference type="PIRNR" id="PIRNR017302"/>
    </source>
</evidence>
<comment type="subcellular location">
    <subcellularLocation>
        <location evidence="5">Nucleus</location>
        <location evidence="5">Nucleolus</location>
    </subcellularLocation>
    <subcellularLocation>
        <location evidence="5">Nucleus</location>
        <location evidence="5">Nucleoplasm</location>
    </subcellularLocation>
</comment>
<evidence type="ECO:0000256" key="4">
    <source>
        <dbReference type="ARBA" id="ARBA00023242"/>
    </source>
</evidence>
<keyword evidence="4 5" id="KW-0539">Nucleus</keyword>
<reference evidence="8 9" key="1">
    <citation type="submission" date="2011-02" db="EMBL/GenBank/DDBJ databases">
        <title>The Genome Sequence of Sphaeroforma arctica JP610.</title>
        <authorList>
            <consortium name="The Broad Institute Genome Sequencing Platform"/>
            <person name="Russ C."/>
            <person name="Cuomo C."/>
            <person name="Young S.K."/>
            <person name="Zeng Q."/>
            <person name="Gargeya S."/>
            <person name="Alvarado L."/>
            <person name="Berlin A."/>
            <person name="Chapman S.B."/>
            <person name="Chen Z."/>
            <person name="Freedman E."/>
            <person name="Gellesch M."/>
            <person name="Goldberg J."/>
            <person name="Griggs A."/>
            <person name="Gujja S."/>
            <person name="Heilman E."/>
            <person name="Heiman D."/>
            <person name="Howarth C."/>
            <person name="Mehta T."/>
            <person name="Neiman D."/>
            <person name="Pearson M."/>
            <person name="Roberts A."/>
            <person name="Saif S."/>
            <person name="Shea T."/>
            <person name="Shenoy N."/>
            <person name="Sisk P."/>
            <person name="Stolte C."/>
            <person name="Sykes S."/>
            <person name="White J."/>
            <person name="Yandava C."/>
            <person name="Burger G."/>
            <person name="Gray M.W."/>
            <person name="Holland P.W.H."/>
            <person name="King N."/>
            <person name="Lang F.B.F."/>
            <person name="Roger A.J."/>
            <person name="Ruiz-Trillo I."/>
            <person name="Haas B."/>
            <person name="Nusbaum C."/>
            <person name="Birren B."/>
        </authorList>
    </citation>
    <scope>NUCLEOTIDE SEQUENCE [LARGE SCALE GENOMIC DNA]</scope>
    <source>
        <strain evidence="8 9">JP610</strain>
    </source>
</reference>
<dbReference type="GO" id="GO:0008097">
    <property type="term" value="F:5S rRNA binding"/>
    <property type="evidence" value="ECO:0007669"/>
    <property type="project" value="TreeGrafter"/>
</dbReference>
<dbReference type="EMBL" id="KQ242302">
    <property type="protein sequence ID" value="KNC79458.1"/>
    <property type="molecule type" value="Genomic_DNA"/>
</dbReference>